<dbReference type="EMBL" id="JAUSWA010000004">
    <property type="protein sequence ID" value="MDQ0492775.1"/>
    <property type="molecule type" value="Genomic_DNA"/>
</dbReference>
<proteinExistence type="predicted"/>
<protein>
    <submittedName>
        <fullName evidence="2">Uncharacterized protein</fullName>
    </submittedName>
</protein>
<gene>
    <name evidence="2" type="ORF">QOZ95_000925</name>
</gene>
<keyword evidence="1" id="KW-1133">Transmembrane helix</keyword>
<evidence type="ECO:0000313" key="2">
    <source>
        <dbReference type="EMBL" id="MDQ0492775.1"/>
    </source>
</evidence>
<dbReference type="Proteomes" id="UP001242811">
    <property type="component" value="Unassembled WGS sequence"/>
</dbReference>
<organism evidence="2 3">
    <name type="scientific">Paenibacillus brasilensis</name>
    <dbReference type="NCBI Taxonomy" id="128574"/>
    <lineage>
        <taxon>Bacteria</taxon>
        <taxon>Bacillati</taxon>
        <taxon>Bacillota</taxon>
        <taxon>Bacilli</taxon>
        <taxon>Bacillales</taxon>
        <taxon>Paenibacillaceae</taxon>
        <taxon>Paenibacillus</taxon>
    </lineage>
</organism>
<reference evidence="2 3" key="1">
    <citation type="submission" date="2023-07" db="EMBL/GenBank/DDBJ databases">
        <title>Genomic Encyclopedia of Type Strains, Phase IV (KMG-IV): sequencing the most valuable type-strain genomes for metagenomic binning, comparative biology and taxonomic classification.</title>
        <authorList>
            <person name="Goeker M."/>
        </authorList>
    </citation>
    <scope>NUCLEOTIDE SEQUENCE [LARGE SCALE GENOMIC DNA]</scope>
    <source>
        <strain evidence="2 3">DSM 14914</strain>
    </source>
</reference>
<accession>A0ABU0KVY3</accession>
<evidence type="ECO:0000313" key="3">
    <source>
        <dbReference type="Proteomes" id="UP001242811"/>
    </source>
</evidence>
<sequence>MSNYGEWQESKKEYKMEKRKKRHKSQLVLLAIILLIGIPLVIIVGITKGSEGSKAPVKPMTESAQIKKEFDSFKKQILSETTQMVESEANFNEFVKAYSTGSFSQVEAYENVKEYRDIINQHRSNLIEMKFDERFPEKLGAHLTKGKSKILDGIAMKDSALASLLEYLDEGKTSELAEYRENSPLYLVGVKAGLQEINVVEKIVNPKK</sequence>
<dbReference type="RefSeq" id="WP_152380853.1">
    <property type="nucleotide sequence ID" value="NZ_CP045298.1"/>
</dbReference>
<evidence type="ECO:0000256" key="1">
    <source>
        <dbReference type="SAM" id="Phobius"/>
    </source>
</evidence>
<keyword evidence="1" id="KW-0812">Transmembrane</keyword>
<feature type="transmembrane region" description="Helical" evidence="1">
    <location>
        <begin position="27"/>
        <end position="46"/>
    </location>
</feature>
<keyword evidence="1" id="KW-0472">Membrane</keyword>
<keyword evidence="3" id="KW-1185">Reference proteome</keyword>
<comment type="caution">
    <text evidence="2">The sequence shown here is derived from an EMBL/GenBank/DDBJ whole genome shotgun (WGS) entry which is preliminary data.</text>
</comment>
<name>A0ABU0KVY3_9BACL</name>